<gene>
    <name evidence="1" type="ORF">SAMN04489810_2635</name>
</gene>
<name>A0A1G8B7F1_9MICO</name>
<dbReference type="OrthoDB" id="4918285at2"/>
<keyword evidence="2" id="KW-1185">Reference proteome</keyword>
<dbReference type="AlphaFoldDB" id="A0A1G8B7F1"/>
<dbReference type="Proteomes" id="UP000199009">
    <property type="component" value="Chromosome I"/>
</dbReference>
<protein>
    <submittedName>
        <fullName evidence="1">Uncharacterized protein</fullName>
    </submittedName>
</protein>
<sequence length="260" mass="28028">MIPPDPLWHEVRAGAVRMLVSDRHPVAVLQRTGSPDLMVSWPDLDVGLRQPGTTVFRAPTGAWVLYRPREAQDEQIAPGRNAALHIAADGAVTRFDDIEDTLPAGVTSHGLWLHASGGSPDPRDGAAWLAPDDVVVLRPDGTRGAVRVERRIAFLFEDDEGRMLLVHTAPPAAVRRFGGTSYTYEYASVPLPPGPLPPRIVVDAADASAVPDDELMARIRPLINREVRGILGDASVDLHEDLATIALPPVDAARDGILDV</sequence>
<dbReference type="EMBL" id="LT629692">
    <property type="protein sequence ID" value="SDH29098.1"/>
    <property type="molecule type" value="Genomic_DNA"/>
</dbReference>
<evidence type="ECO:0000313" key="1">
    <source>
        <dbReference type="EMBL" id="SDH29098.1"/>
    </source>
</evidence>
<evidence type="ECO:0000313" key="2">
    <source>
        <dbReference type="Proteomes" id="UP000199009"/>
    </source>
</evidence>
<dbReference type="RefSeq" id="WP_091490996.1">
    <property type="nucleotide sequence ID" value="NZ_LT629692.1"/>
</dbReference>
<accession>A0A1G8B7F1</accession>
<reference evidence="1 2" key="1">
    <citation type="submission" date="2016-10" db="EMBL/GenBank/DDBJ databases">
        <authorList>
            <person name="de Groot N.N."/>
        </authorList>
    </citation>
    <scope>NUCLEOTIDE SEQUENCE [LARGE SCALE GENOMIC DNA]</scope>
    <source>
        <strain evidence="1 2">DSM 23142</strain>
    </source>
</reference>
<dbReference type="STRING" id="370764.SAMN04489810_2635"/>
<proteinExistence type="predicted"/>
<organism evidence="1 2">
    <name type="scientific">Microbacterium pygmaeum</name>
    <dbReference type="NCBI Taxonomy" id="370764"/>
    <lineage>
        <taxon>Bacteria</taxon>
        <taxon>Bacillati</taxon>
        <taxon>Actinomycetota</taxon>
        <taxon>Actinomycetes</taxon>
        <taxon>Micrococcales</taxon>
        <taxon>Microbacteriaceae</taxon>
        <taxon>Microbacterium</taxon>
    </lineage>
</organism>